<comment type="caution">
    <text evidence="1">The sequence shown here is derived from an EMBL/GenBank/DDBJ whole genome shotgun (WGS) entry which is preliminary data.</text>
</comment>
<dbReference type="Proteomes" id="UP000265520">
    <property type="component" value="Unassembled WGS sequence"/>
</dbReference>
<sequence length="34" mass="3829">LCFTRDNHLCDLRDEKNKFQCLSSIAAAPLPPLV</sequence>
<organism evidence="1 2">
    <name type="scientific">Trifolium medium</name>
    <dbReference type="NCBI Taxonomy" id="97028"/>
    <lineage>
        <taxon>Eukaryota</taxon>
        <taxon>Viridiplantae</taxon>
        <taxon>Streptophyta</taxon>
        <taxon>Embryophyta</taxon>
        <taxon>Tracheophyta</taxon>
        <taxon>Spermatophyta</taxon>
        <taxon>Magnoliopsida</taxon>
        <taxon>eudicotyledons</taxon>
        <taxon>Gunneridae</taxon>
        <taxon>Pentapetalae</taxon>
        <taxon>rosids</taxon>
        <taxon>fabids</taxon>
        <taxon>Fabales</taxon>
        <taxon>Fabaceae</taxon>
        <taxon>Papilionoideae</taxon>
        <taxon>50 kb inversion clade</taxon>
        <taxon>NPAAA clade</taxon>
        <taxon>Hologalegina</taxon>
        <taxon>IRL clade</taxon>
        <taxon>Trifolieae</taxon>
        <taxon>Trifolium</taxon>
    </lineage>
</organism>
<evidence type="ECO:0000313" key="1">
    <source>
        <dbReference type="EMBL" id="MCI63582.1"/>
    </source>
</evidence>
<protein>
    <submittedName>
        <fullName evidence="1">Uncharacterized protein</fullName>
    </submittedName>
</protein>
<dbReference type="EMBL" id="LXQA010639676">
    <property type="protein sequence ID" value="MCI63582.1"/>
    <property type="molecule type" value="Genomic_DNA"/>
</dbReference>
<accession>A0A392TRF0</accession>
<feature type="non-terminal residue" evidence="1">
    <location>
        <position position="1"/>
    </location>
</feature>
<proteinExistence type="predicted"/>
<reference evidence="1 2" key="1">
    <citation type="journal article" date="2018" name="Front. Plant Sci.">
        <title>Red Clover (Trifolium pratense) and Zigzag Clover (T. medium) - A Picture of Genomic Similarities and Differences.</title>
        <authorList>
            <person name="Dluhosova J."/>
            <person name="Istvanek J."/>
            <person name="Nedelnik J."/>
            <person name="Repkova J."/>
        </authorList>
    </citation>
    <scope>NUCLEOTIDE SEQUENCE [LARGE SCALE GENOMIC DNA]</scope>
    <source>
        <strain evidence="2">cv. 10/8</strain>
        <tissue evidence="1">Leaf</tissue>
    </source>
</reference>
<dbReference type="AlphaFoldDB" id="A0A392TRF0"/>
<evidence type="ECO:0000313" key="2">
    <source>
        <dbReference type="Proteomes" id="UP000265520"/>
    </source>
</evidence>
<keyword evidence="2" id="KW-1185">Reference proteome</keyword>
<name>A0A392TRF0_9FABA</name>